<evidence type="ECO:0000313" key="2">
    <source>
        <dbReference type="Proteomes" id="UP000281985"/>
    </source>
</evidence>
<protein>
    <recommendedName>
        <fullName evidence="3">YbjN domain-containing protein</fullName>
    </recommendedName>
</protein>
<proteinExistence type="predicted"/>
<dbReference type="RefSeq" id="WP_121918068.1">
    <property type="nucleotide sequence ID" value="NZ_REFV01000013.1"/>
</dbReference>
<evidence type="ECO:0008006" key="3">
    <source>
        <dbReference type="Google" id="ProtNLM"/>
    </source>
</evidence>
<dbReference type="OrthoDB" id="571431at2"/>
<organism evidence="1 2">
    <name type="scientific">Dokdonia sinensis</name>
    <dbReference type="NCBI Taxonomy" id="2479847"/>
    <lineage>
        <taxon>Bacteria</taxon>
        <taxon>Pseudomonadati</taxon>
        <taxon>Bacteroidota</taxon>
        <taxon>Flavobacteriia</taxon>
        <taxon>Flavobacteriales</taxon>
        <taxon>Flavobacteriaceae</taxon>
        <taxon>Dokdonia</taxon>
    </lineage>
</organism>
<dbReference type="SUPFAM" id="SSF69635">
    <property type="entry name" value="Type III secretory system chaperone-like"/>
    <property type="match status" value="1"/>
</dbReference>
<accession>A0A3M0FVW4</accession>
<keyword evidence="2" id="KW-1185">Reference proteome</keyword>
<dbReference type="AlphaFoldDB" id="A0A3M0FVW4"/>
<dbReference type="Gene3D" id="3.30.1460.10">
    <property type="match status" value="1"/>
</dbReference>
<dbReference type="Proteomes" id="UP000281985">
    <property type="component" value="Unassembled WGS sequence"/>
</dbReference>
<gene>
    <name evidence="1" type="ORF">EAX61_12655</name>
</gene>
<reference evidence="1 2" key="1">
    <citation type="submission" date="2018-10" db="EMBL/GenBank/DDBJ databases">
        <title>Dokdonia luteus sp. nov., isolated from sea water.</title>
        <authorList>
            <person name="Zhou L.Y."/>
            <person name="Du Z.J."/>
        </authorList>
    </citation>
    <scope>NUCLEOTIDE SEQUENCE [LARGE SCALE GENOMIC DNA]</scope>
    <source>
        <strain evidence="1 2">SH27</strain>
    </source>
</reference>
<evidence type="ECO:0000313" key="1">
    <source>
        <dbReference type="EMBL" id="RMB56910.1"/>
    </source>
</evidence>
<name>A0A3M0FVW4_9FLAO</name>
<dbReference type="EMBL" id="REFV01000013">
    <property type="protein sequence ID" value="RMB56910.1"/>
    <property type="molecule type" value="Genomic_DNA"/>
</dbReference>
<sequence length="136" mass="15557">MRNSQLAIIFKDLLGEVSGGFGHWELNVKGVSMTCYTDEMHNRMRIYAPITSTESITPDIMNLCMEANFHTVLDVKYAMSDGMLYAAYIHPFKKLTESQFRNAFTQLYSAIKTFGTTYSGGELKFPTKDELRRDMN</sequence>
<comment type="caution">
    <text evidence="1">The sequence shown here is derived from an EMBL/GenBank/DDBJ whole genome shotgun (WGS) entry which is preliminary data.</text>
</comment>